<protein>
    <submittedName>
        <fullName evidence="2">Uncharacterized protein</fullName>
    </submittedName>
</protein>
<dbReference type="OrthoDB" id="7465645at2"/>
<dbReference type="STRING" id="159087.Daro_3168"/>
<evidence type="ECO:0000313" key="2">
    <source>
        <dbReference type="EMBL" id="AAZ47898.1"/>
    </source>
</evidence>
<gene>
    <name evidence="2" type="ordered locus">Daro_3168</name>
</gene>
<keyword evidence="1" id="KW-0472">Membrane</keyword>
<organism evidence="2">
    <name type="scientific">Dechloromonas aromatica (strain RCB)</name>
    <dbReference type="NCBI Taxonomy" id="159087"/>
    <lineage>
        <taxon>Bacteria</taxon>
        <taxon>Pseudomonadati</taxon>
        <taxon>Pseudomonadota</taxon>
        <taxon>Betaproteobacteria</taxon>
        <taxon>Rhodocyclales</taxon>
        <taxon>Azonexaceae</taxon>
        <taxon>Dechloromonas</taxon>
    </lineage>
</organism>
<reference evidence="2" key="1">
    <citation type="submission" date="2005-08" db="EMBL/GenBank/DDBJ databases">
        <title>Complete sequence of Dechloromonas aromatica RCB.</title>
        <authorList>
            <person name="Salinero K.K."/>
            <person name="Copeland A."/>
            <person name="Lucas S."/>
            <person name="Lapidus A."/>
            <person name="Barry K."/>
            <person name="Detter J.C."/>
            <person name="Glavina T."/>
            <person name="Hammon N."/>
            <person name="Israni S."/>
            <person name="Pitluck S."/>
            <person name="Di Bartolo G."/>
            <person name="Trong S."/>
            <person name="Schmutz J."/>
            <person name="Larimer F."/>
            <person name="Land M."/>
            <person name="Ivanova N."/>
            <person name="Richardson P."/>
        </authorList>
    </citation>
    <scope>NUCLEOTIDE SEQUENCE</scope>
    <source>
        <strain evidence="2">RCB</strain>
    </source>
</reference>
<feature type="transmembrane region" description="Helical" evidence="1">
    <location>
        <begin position="21"/>
        <end position="42"/>
    </location>
</feature>
<sequence length="283" mass="30726">MNSPNISAPNSQARWRERRRFLLATVAITLLYLGIQAVWMWGAAQLAHIGWTLNDPAETYAAEAATVAEQSRHREASLNPQVPLRVFQLGYEYGYLSQWLGGYGQQTEADMQQLSRPVSAHIQRLNELAEQLGVAPAARLPVRTAADFSQLTQRIEEDPAGLAGRVEKVSSLRLRHLFLLAAHVGIEAAALTPSGDLTPIPATELIGKHATLAGIPEPLWRPLSRVGSGAREKQLGEYQVAVAHLESTLAKRYNAGAGKLIHILFLPGTGTIPAKADSKSAKP</sequence>
<name>Q47B83_DECAR</name>
<keyword evidence="1" id="KW-1133">Transmembrane helix</keyword>
<dbReference type="HOGENOM" id="CLU_982533_0_0_4"/>
<accession>Q47B83</accession>
<dbReference type="KEGG" id="dar:Daro_3168"/>
<dbReference type="AlphaFoldDB" id="Q47B83"/>
<proteinExistence type="predicted"/>
<keyword evidence="1" id="KW-0812">Transmembrane</keyword>
<dbReference type="EMBL" id="CP000089">
    <property type="protein sequence ID" value="AAZ47898.1"/>
    <property type="molecule type" value="Genomic_DNA"/>
</dbReference>
<evidence type="ECO:0000256" key="1">
    <source>
        <dbReference type="SAM" id="Phobius"/>
    </source>
</evidence>